<protein>
    <recommendedName>
        <fullName evidence="6">SnoaL-like domain-containing protein</fullName>
    </recommendedName>
</protein>
<dbReference type="PANTHER" id="PTHR39598">
    <property type="entry name" value="AUSTINOL SYNTHESIS PROTEIN F-RELATED"/>
    <property type="match status" value="1"/>
</dbReference>
<comment type="caution">
    <text evidence="4">The sequence shown here is derived from an EMBL/GenBank/DDBJ whole genome shotgun (WGS) entry which is preliminary data.</text>
</comment>
<comment type="similarity">
    <text evidence="3">Belongs to the trt14 isomerase family.</text>
</comment>
<keyword evidence="5" id="KW-1185">Reference proteome</keyword>
<name>A0ABR4INF9_9EURO</name>
<dbReference type="EMBL" id="JBFXLU010000339">
    <property type="protein sequence ID" value="KAL2829308.1"/>
    <property type="molecule type" value="Genomic_DNA"/>
</dbReference>
<dbReference type="PANTHER" id="PTHR39598:SF1">
    <property type="entry name" value="AUSTINOID BIOSYNTHESIS CLUSTERS PROTEIN F-RELATED"/>
    <property type="match status" value="1"/>
</dbReference>
<evidence type="ECO:0000256" key="3">
    <source>
        <dbReference type="ARBA" id="ARBA00038133"/>
    </source>
</evidence>
<comment type="pathway">
    <text evidence="1">Secondary metabolite biosynthesis.</text>
</comment>
<dbReference type="Proteomes" id="UP001610446">
    <property type="component" value="Unassembled WGS sequence"/>
</dbReference>
<evidence type="ECO:0000313" key="4">
    <source>
        <dbReference type="EMBL" id="KAL2829308.1"/>
    </source>
</evidence>
<accession>A0ABR4INF9</accession>
<evidence type="ECO:0000313" key="5">
    <source>
        <dbReference type="Proteomes" id="UP001610446"/>
    </source>
</evidence>
<evidence type="ECO:0000256" key="1">
    <source>
        <dbReference type="ARBA" id="ARBA00005179"/>
    </source>
</evidence>
<gene>
    <name evidence="4" type="ORF">BJY01DRAFT_255087</name>
</gene>
<reference evidence="4 5" key="1">
    <citation type="submission" date="2024-07" db="EMBL/GenBank/DDBJ databases">
        <title>Section-level genome sequencing and comparative genomics of Aspergillus sections Usti and Cavernicolus.</title>
        <authorList>
            <consortium name="Lawrence Berkeley National Laboratory"/>
            <person name="Nybo J.L."/>
            <person name="Vesth T.C."/>
            <person name="Theobald S."/>
            <person name="Frisvad J.C."/>
            <person name="Larsen T.O."/>
            <person name="Kjaerboelling I."/>
            <person name="Rothschild-Mancinelli K."/>
            <person name="Lyhne E.K."/>
            <person name="Kogle M.E."/>
            <person name="Barry K."/>
            <person name="Clum A."/>
            <person name="Na H."/>
            <person name="Ledsgaard L."/>
            <person name="Lin J."/>
            <person name="Lipzen A."/>
            <person name="Kuo A."/>
            <person name="Riley R."/>
            <person name="Mondo S."/>
            <person name="Labutti K."/>
            <person name="Haridas S."/>
            <person name="Pangalinan J."/>
            <person name="Salamov A.A."/>
            <person name="Simmons B.A."/>
            <person name="Magnuson J.K."/>
            <person name="Chen J."/>
            <person name="Drula E."/>
            <person name="Henrissat B."/>
            <person name="Wiebenga A."/>
            <person name="Lubbers R.J."/>
            <person name="Gomes A.C."/>
            <person name="Makela M.R."/>
            <person name="Stajich J."/>
            <person name="Grigoriev I.V."/>
            <person name="Mortensen U.H."/>
            <person name="De Vries R.P."/>
            <person name="Baker S.E."/>
            <person name="Andersen M.R."/>
        </authorList>
    </citation>
    <scope>NUCLEOTIDE SEQUENCE [LARGE SCALE GENOMIC DNA]</scope>
    <source>
        <strain evidence="4 5">CBS 123904</strain>
    </source>
</reference>
<comment type="subunit">
    <text evidence="2">Homodimer.</text>
</comment>
<organism evidence="4 5">
    <name type="scientific">Aspergillus pseudoustus</name>
    <dbReference type="NCBI Taxonomy" id="1810923"/>
    <lineage>
        <taxon>Eukaryota</taxon>
        <taxon>Fungi</taxon>
        <taxon>Dikarya</taxon>
        <taxon>Ascomycota</taxon>
        <taxon>Pezizomycotina</taxon>
        <taxon>Eurotiomycetes</taxon>
        <taxon>Eurotiomycetidae</taxon>
        <taxon>Eurotiales</taxon>
        <taxon>Aspergillaceae</taxon>
        <taxon>Aspergillus</taxon>
        <taxon>Aspergillus subgen. Nidulantes</taxon>
    </lineage>
</organism>
<sequence length="206" mass="23069">MSSPTAEKLLETTNAFLNAFGSLDPEALSATQANNYTHVFAPASLGSGEPFTRQSLGEYLVKLQGILECFRLDFKRILPNPHLRQSVVWAGSETIFLEHVKDGDRAEWKFEGEHIFILSMDEAGEKVVDIVEFLDSKKSEILYGLISRAFQTKEALEAGTSNTESYNGSCSQDGRRDFTSMIANLVWANIVTNIIHLNMLRPEYRS</sequence>
<dbReference type="InterPro" id="IPR050977">
    <property type="entry name" value="Fungal_Meroterpenoid_Isomerase"/>
</dbReference>
<evidence type="ECO:0000256" key="2">
    <source>
        <dbReference type="ARBA" id="ARBA00011738"/>
    </source>
</evidence>
<evidence type="ECO:0008006" key="6">
    <source>
        <dbReference type="Google" id="ProtNLM"/>
    </source>
</evidence>
<proteinExistence type="inferred from homology"/>